<evidence type="ECO:0000313" key="2">
    <source>
        <dbReference type="EMBL" id="KAJ2801073.1"/>
    </source>
</evidence>
<dbReference type="EMBL" id="JANBUO010000875">
    <property type="protein sequence ID" value="KAJ2801073.1"/>
    <property type="molecule type" value="Genomic_DNA"/>
</dbReference>
<feature type="compositionally biased region" description="Basic and acidic residues" evidence="1">
    <location>
        <begin position="188"/>
        <end position="199"/>
    </location>
</feature>
<feature type="compositionally biased region" description="Basic residues" evidence="1">
    <location>
        <begin position="200"/>
        <end position="209"/>
    </location>
</feature>
<sequence length="256" mass="29741">MSSDKARRYFASFVRAWNDGRLRSRYYKQDSELGKLSKSVVTRHNWGFAANVNQREMDDIKSSVHKSTFDHGPGAIEGASSATVSAPQAALDQRRVEHSRSHGDSESDRLLAEERREQEHWRRKKERKNAKEREELILDEVAPKETGREAKIAKKRALNQVRHGERSLETEIPDDDIYESSTASFATLRREREIQEQRQRQRQKQRGRQPAKDEHGRGSRLQDHLEKERSTMEALRAMAQQSREQGLGMMQRPPPE</sequence>
<evidence type="ECO:0000313" key="3">
    <source>
        <dbReference type="Proteomes" id="UP001140094"/>
    </source>
</evidence>
<comment type="caution">
    <text evidence="2">The sequence shown here is derived from an EMBL/GenBank/DDBJ whole genome shotgun (WGS) entry which is preliminary data.</text>
</comment>
<gene>
    <name evidence="2" type="ORF">H4R20_003821</name>
</gene>
<keyword evidence="3" id="KW-1185">Reference proteome</keyword>
<accession>A0A9W8HZT0</accession>
<proteinExistence type="predicted"/>
<dbReference type="PANTHER" id="PTHR34117:SF1">
    <property type="entry name" value="STYLE CELL-CYCLE INHIBITOR 1"/>
    <property type="match status" value="1"/>
</dbReference>
<feature type="region of interest" description="Disordered" evidence="1">
    <location>
        <begin position="157"/>
        <end position="256"/>
    </location>
</feature>
<organism evidence="2 3">
    <name type="scientific">Coemansia guatemalensis</name>
    <dbReference type="NCBI Taxonomy" id="2761395"/>
    <lineage>
        <taxon>Eukaryota</taxon>
        <taxon>Fungi</taxon>
        <taxon>Fungi incertae sedis</taxon>
        <taxon>Zoopagomycota</taxon>
        <taxon>Kickxellomycotina</taxon>
        <taxon>Kickxellomycetes</taxon>
        <taxon>Kickxellales</taxon>
        <taxon>Kickxellaceae</taxon>
        <taxon>Coemansia</taxon>
    </lineage>
</organism>
<feature type="region of interest" description="Disordered" evidence="1">
    <location>
        <begin position="62"/>
        <end position="113"/>
    </location>
</feature>
<dbReference type="InterPro" id="IPR044688">
    <property type="entry name" value="SCI-1-like"/>
</dbReference>
<dbReference type="Proteomes" id="UP001140094">
    <property type="component" value="Unassembled WGS sequence"/>
</dbReference>
<reference evidence="2" key="1">
    <citation type="submission" date="2022-07" db="EMBL/GenBank/DDBJ databases">
        <title>Phylogenomic reconstructions and comparative analyses of Kickxellomycotina fungi.</title>
        <authorList>
            <person name="Reynolds N.K."/>
            <person name="Stajich J.E."/>
            <person name="Barry K."/>
            <person name="Grigoriev I.V."/>
            <person name="Crous P."/>
            <person name="Smith M.E."/>
        </authorList>
    </citation>
    <scope>NUCLEOTIDE SEQUENCE</scope>
    <source>
        <strain evidence="2">NRRL 1565</strain>
    </source>
</reference>
<feature type="compositionally biased region" description="Basic and acidic residues" evidence="1">
    <location>
        <begin position="210"/>
        <end position="231"/>
    </location>
</feature>
<protein>
    <submittedName>
        <fullName evidence="2">Uncharacterized protein</fullName>
    </submittedName>
</protein>
<dbReference type="AlphaFoldDB" id="A0A9W8HZT0"/>
<evidence type="ECO:0000256" key="1">
    <source>
        <dbReference type="SAM" id="MobiDB-lite"/>
    </source>
</evidence>
<name>A0A9W8HZT0_9FUNG</name>
<feature type="compositionally biased region" description="Basic and acidic residues" evidence="1">
    <location>
        <begin position="92"/>
        <end position="113"/>
    </location>
</feature>
<dbReference type="PANTHER" id="PTHR34117">
    <property type="entry name" value="STYLE CELL-CYCLE INHIBITOR 1"/>
    <property type="match status" value="1"/>
</dbReference>
<dbReference type="OrthoDB" id="2139939at2759"/>